<proteinExistence type="predicted"/>
<organism evidence="7 8">
    <name type="scientific">Mizuhopecten yessoensis</name>
    <name type="common">Japanese scallop</name>
    <name type="synonym">Patinopecten yessoensis</name>
    <dbReference type="NCBI Taxonomy" id="6573"/>
    <lineage>
        <taxon>Eukaryota</taxon>
        <taxon>Metazoa</taxon>
        <taxon>Spiralia</taxon>
        <taxon>Lophotrochozoa</taxon>
        <taxon>Mollusca</taxon>
        <taxon>Bivalvia</taxon>
        <taxon>Autobranchia</taxon>
        <taxon>Pteriomorphia</taxon>
        <taxon>Pectinida</taxon>
        <taxon>Pectinoidea</taxon>
        <taxon>Pectinidae</taxon>
        <taxon>Mizuhopecten</taxon>
    </lineage>
</organism>
<dbReference type="CDD" id="cd07042">
    <property type="entry name" value="STAS_SulP_like_sulfate_transporter"/>
    <property type="match status" value="1"/>
</dbReference>
<feature type="transmembrane region" description="Helical" evidence="5">
    <location>
        <begin position="515"/>
        <end position="532"/>
    </location>
</feature>
<dbReference type="PROSITE" id="PS01130">
    <property type="entry name" value="SLC26A"/>
    <property type="match status" value="1"/>
</dbReference>
<dbReference type="PROSITE" id="PS50801">
    <property type="entry name" value="STAS"/>
    <property type="match status" value="1"/>
</dbReference>
<evidence type="ECO:0000256" key="1">
    <source>
        <dbReference type="ARBA" id="ARBA00004141"/>
    </source>
</evidence>
<protein>
    <submittedName>
        <fullName evidence="7">Prestin</fullName>
    </submittedName>
</protein>
<dbReference type="PANTHER" id="PTHR11814">
    <property type="entry name" value="SULFATE TRANSPORTER"/>
    <property type="match status" value="1"/>
</dbReference>
<dbReference type="Gene3D" id="3.30.750.24">
    <property type="entry name" value="STAS domain"/>
    <property type="match status" value="1"/>
</dbReference>
<feature type="domain" description="STAS" evidence="6">
    <location>
        <begin position="665"/>
        <end position="823"/>
    </location>
</feature>
<dbReference type="OrthoDB" id="288203at2759"/>
<feature type="transmembrane region" description="Helical" evidence="5">
    <location>
        <begin position="315"/>
        <end position="337"/>
    </location>
</feature>
<keyword evidence="8" id="KW-1185">Reference proteome</keyword>
<dbReference type="SUPFAM" id="SSF52091">
    <property type="entry name" value="SpoIIaa-like"/>
    <property type="match status" value="1"/>
</dbReference>
<feature type="transmembrane region" description="Helical" evidence="5">
    <location>
        <begin position="397"/>
        <end position="416"/>
    </location>
</feature>
<comment type="caution">
    <text evidence="7">The sequence shown here is derived from an EMBL/GenBank/DDBJ whole genome shotgun (WGS) entry which is preliminary data.</text>
</comment>
<dbReference type="EMBL" id="NEDP02000020">
    <property type="protein sequence ID" value="OWF56850.1"/>
    <property type="molecule type" value="Genomic_DNA"/>
</dbReference>
<sequence length="871" mass="95815">MCDNEAFSYGGDHRGQPRGILYTPKPGVFIVQENVAYQNKTMATRVDVTKATHKDSSNATATNYKAITGKGDVTVTTENSGISQEGGDTKGKKMNAEDHDLSESLLDVRSNGSAKFVVERPVFSQQKFDEGFEPGTRPQSTLRQSLSKAKSKCHCSGNCCMKFLYSIFPFLDILKEYNIKKDLSGDIVSGLTVGIMHIPQGMAYGMLTGLPPVYGLYASFFPTLVYFFFGTSRHVSMGTFAVASLMIGSALDKHMPAGVSVCQPTLESTVGLMVNETENSTFSVIGNSSLESNGTHDWMKGCMTEFDLEMIRLQYAMAITFVSGAIHLAMGLAHLGFVTTYLSDPLVSGFTTGAACHVFTSQIKHIFGITTGRYSGAFKLVYTYIDFFKNIPMTNPVTIGTSVVCLVILYCVKEFINNNPKIKPKLKMPVPIELIMVILGTVISLLVKLKEEHDVDIVGNIPTGLPSPKTPDLSLAPDVIGDTVALAIVVFAVSVSMGKILSKNYEYEIDANQELLAYAACNIVSSFFSAYTSSASLSRSLVQEHVGGRTQIAGVFSCILLLFVLLLLGPYFSTLPKAVLAAIIIVALKGMFKQLLELPNLWRLSKIDFIIWIVTFLATAVLDVDLGLMTGVGVAILTIVYRVQRPYSCLLGQMPETDIYRDVSVYKEAVKIPDVKIFRFENALFFVSVDHFRSSLYKCTTNPKQLHKDIKAAQLKLLKTRNVEFNATEGNIDELVCNHKDDPSIPRVDFSTVIIDCSNWSFIDSMGIKTLKAVINEFKAVDINIYLTCCKSGVREMFDKTGFFEVLATENLFVSIHDAVLQTRHQRWMSRKAKNGSAKTDTIPEDISVVIGVQAEDAETESKKDDTKTTL</sequence>
<dbReference type="GO" id="GO:0016020">
    <property type="term" value="C:membrane"/>
    <property type="evidence" value="ECO:0007669"/>
    <property type="project" value="UniProtKB-SubCell"/>
</dbReference>
<feature type="transmembrane region" description="Helical" evidence="5">
    <location>
        <begin position="475"/>
        <end position="495"/>
    </location>
</feature>
<evidence type="ECO:0000256" key="4">
    <source>
        <dbReference type="ARBA" id="ARBA00023136"/>
    </source>
</evidence>
<dbReference type="GO" id="GO:0008271">
    <property type="term" value="F:secondary active sulfate transmembrane transporter activity"/>
    <property type="evidence" value="ECO:0007669"/>
    <property type="project" value="InterPro"/>
</dbReference>
<keyword evidence="2 5" id="KW-0812">Transmembrane</keyword>
<evidence type="ECO:0000256" key="2">
    <source>
        <dbReference type="ARBA" id="ARBA00022692"/>
    </source>
</evidence>
<name>A0A210R733_MIZYE</name>
<accession>A0A210R733</accession>
<dbReference type="Pfam" id="PF01740">
    <property type="entry name" value="STAS"/>
    <property type="match status" value="1"/>
</dbReference>
<feature type="transmembrane region" description="Helical" evidence="5">
    <location>
        <begin position="579"/>
        <end position="597"/>
    </location>
</feature>
<dbReference type="Proteomes" id="UP000242188">
    <property type="component" value="Unassembled WGS sequence"/>
</dbReference>
<evidence type="ECO:0000256" key="3">
    <source>
        <dbReference type="ARBA" id="ARBA00022989"/>
    </source>
</evidence>
<dbReference type="InterPro" id="IPR001902">
    <property type="entry name" value="SLC26A/SulP_fam"/>
</dbReference>
<evidence type="ECO:0000313" key="7">
    <source>
        <dbReference type="EMBL" id="OWF56850.1"/>
    </source>
</evidence>
<feature type="transmembrane region" description="Helical" evidence="5">
    <location>
        <begin position="213"/>
        <end position="229"/>
    </location>
</feature>
<keyword evidence="3 5" id="KW-1133">Transmembrane helix</keyword>
<feature type="transmembrane region" description="Helical" evidence="5">
    <location>
        <begin position="609"/>
        <end position="641"/>
    </location>
</feature>
<comment type="subcellular location">
    <subcellularLocation>
        <location evidence="1">Membrane</location>
        <topology evidence="1">Multi-pass membrane protein</topology>
    </subcellularLocation>
</comment>
<evidence type="ECO:0000256" key="5">
    <source>
        <dbReference type="SAM" id="Phobius"/>
    </source>
</evidence>
<feature type="transmembrane region" description="Helical" evidence="5">
    <location>
        <begin position="552"/>
        <end position="572"/>
    </location>
</feature>
<keyword evidence="4 5" id="KW-0472">Membrane</keyword>
<dbReference type="Pfam" id="PF00916">
    <property type="entry name" value="Sulfate_transp"/>
    <property type="match status" value="1"/>
</dbReference>
<dbReference type="InterPro" id="IPR018045">
    <property type="entry name" value="S04_transporter_CS"/>
</dbReference>
<gene>
    <name evidence="7" type="ORF">KP79_PYT11240</name>
</gene>
<dbReference type="InterPro" id="IPR002645">
    <property type="entry name" value="STAS_dom"/>
</dbReference>
<dbReference type="AlphaFoldDB" id="A0A210R733"/>
<dbReference type="STRING" id="6573.A0A210R733"/>
<evidence type="ECO:0000259" key="6">
    <source>
        <dbReference type="PROSITE" id="PS50801"/>
    </source>
</evidence>
<dbReference type="InterPro" id="IPR036513">
    <property type="entry name" value="STAS_dom_sf"/>
</dbReference>
<reference evidence="7 8" key="1">
    <citation type="journal article" date="2017" name="Nat. Ecol. Evol.">
        <title>Scallop genome provides insights into evolution of bilaterian karyotype and development.</title>
        <authorList>
            <person name="Wang S."/>
            <person name="Zhang J."/>
            <person name="Jiao W."/>
            <person name="Li J."/>
            <person name="Xun X."/>
            <person name="Sun Y."/>
            <person name="Guo X."/>
            <person name="Huan P."/>
            <person name="Dong B."/>
            <person name="Zhang L."/>
            <person name="Hu X."/>
            <person name="Sun X."/>
            <person name="Wang J."/>
            <person name="Zhao C."/>
            <person name="Wang Y."/>
            <person name="Wang D."/>
            <person name="Huang X."/>
            <person name="Wang R."/>
            <person name="Lv J."/>
            <person name="Li Y."/>
            <person name="Zhang Z."/>
            <person name="Liu B."/>
            <person name="Lu W."/>
            <person name="Hui Y."/>
            <person name="Liang J."/>
            <person name="Zhou Z."/>
            <person name="Hou R."/>
            <person name="Li X."/>
            <person name="Liu Y."/>
            <person name="Li H."/>
            <person name="Ning X."/>
            <person name="Lin Y."/>
            <person name="Zhao L."/>
            <person name="Xing Q."/>
            <person name="Dou J."/>
            <person name="Li Y."/>
            <person name="Mao J."/>
            <person name="Guo H."/>
            <person name="Dou H."/>
            <person name="Li T."/>
            <person name="Mu C."/>
            <person name="Jiang W."/>
            <person name="Fu Q."/>
            <person name="Fu X."/>
            <person name="Miao Y."/>
            <person name="Liu J."/>
            <person name="Yu Q."/>
            <person name="Li R."/>
            <person name="Liao H."/>
            <person name="Li X."/>
            <person name="Kong Y."/>
            <person name="Jiang Z."/>
            <person name="Chourrout D."/>
            <person name="Li R."/>
            <person name="Bao Z."/>
        </authorList>
    </citation>
    <scope>NUCLEOTIDE SEQUENCE [LARGE SCALE GENOMIC DNA]</scope>
    <source>
        <strain evidence="7 8">PY_sf001</strain>
    </source>
</reference>
<feature type="transmembrane region" description="Helical" evidence="5">
    <location>
        <begin position="428"/>
        <end position="447"/>
    </location>
</feature>
<evidence type="ECO:0000313" key="8">
    <source>
        <dbReference type="Proteomes" id="UP000242188"/>
    </source>
</evidence>
<dbReference type="NCBIfam" id="TIGR00815">
    <property type="entry name" value="sulP"/>
    <property type="match status" value="1"/>
</dbReference>
<dbReference type="InterPro" id="IPR011547">
    <property type="entry name" value="SLC26A/SulP_dom"/>
</dbReference>